<evidence type="ECO:0000313" key="1">
    <source>
        <dbReference type="EMBL" id="QNN97198.1"/>
    </source>
</evidence>
<dbReference type="KEGG" id="vg:79586310"/>
<keyword evidence="2" id="KW-1185">Reference proteome</keyword>
<protein>
    <recommendedName>
        <fullName evidence="3">Tail assembly protein</fullName>
    </recommendedName>
</protein>
<reference evidence="1 2" key="1">
    <citation type="submission" date="2020-06" db="EMBL/GenBank/DDBJ databases">
        <authorList>
            <person name="Tamanaha E."/>
            <person name="Walsh S.E."/>
            <person name="Anton B.P."/>
            <person name="Fomenkov A."/>
            <person name="Xu S.-Y."/>
            <person name="Weigele P.R."/>
        </authorList>
    </citation>
    <scope>NUCLEOTIDE SEQUENCE [LARGE SCALE GENOMIC DNA]</scope>
</reference>
<evidence type="ECO:0008006" key="3">
    <source>
        <dbReference type="Google" id="ProtNLM"/>
    </source>
</evidence>
<dbReference type="EMBL" id="MT664984">
    <property type="protein sequence ID" value="QNN97198.1"/>
    <property type="molecule type" value="Genomic_DNA"/>
</dbReference>
<organism evidence="1 2">
    <name type="scientific">Xanthomonas phage Xp12</name>
    <dbReference type="NCBI Taxonomy" id="2746072"/>
    <lineage>
        <taxon>Viruses</taxon>
        <taxon>Duplodnaviria</taxon>
        <taxon>Heunggongvirae</taxon>
        <taxon>Uroviricota</taxon>
        <taxon>Caudoviricetes</taxon>
        <taxon>Mesyanzhinovviridae</taxon>
        <taxon>Bradleyvirinae</taxon>
        <taxon>Bosavirus</taxon>
        <taxon>Bosavirus Xp12</taxon>
    </lineage>
</organism>
<dbReference type="GeneID" id="79586310"/>
<proteinExistence type="predicted"/>
<accession>A0A7G9UT43</accession>
<dbReference type="RefSeq" id="YP_010738928.1">
    <property type="nucleotide sequence ID" value="NC_073033.1"/>
</dbReference>
<sequence>MTVRVYSSSDPSAPVLTGSNAGDLLNLLTKCLVDGYGSKAGAGWTKPFTATNRAAFKTGAGSRGRYLYVDDTRGSSTYAARVYGMDTMTGIDAGDGRWPTNDLIPGGLYWHVHYTGSTSAGRPWVLVANEKMMYLYLQNYPYAGSSNTLYREFYWFGDYDAYSPANTFNTCIQGKASSSPTTSEQEPFVSYNVSSGAPGLYAVRSYTGLGGPVQLGRRHDYSLSGSGNWGGNGSLSYPHGPDGALMMSPVWIHEPGGTNMAALLGKMPGLWAPLQYVLNTGDTFQGEGDLAGKTFLAFRQYEGRAVIETSDTWS</sequence>
<evidence type="ECO:0000313" key="2">
    <source>
        <dbReference type="Proteomes" id="UP000516126"/>
    </source>
</evidence>
<name>A0A7G9UT43_9CAUD</name>
<dbReference type="Proteomes" id="UP000516126">
    <property type="component" value="Segment"/>
</dbReference>